<evidence type="ECO:0000313" key="2">
    <source>
        <dbReference type="EMBL" id="MBO2988915.1"/>
    </source>
</evidence>
<gene>
    <name evidence="2" type="ORF">J4H85_02715</name>
</gene>
<evidence type="ECO:0000313" key="3">
    <source>
        <dbReference type="Proteomes" id="UP000668403"/>
    </source>
</evidence>
<sequence>MEKRLVDELQASIEGLAATLGQSVAIDTPDGELIAVTRDYGDADPYRINLLLQRRMPEEARTYFWKRMQESTPNRPSYVPRNTALSIEARWCYNLGNGMAYLWLLDQGAAPDAAIIDRYAERIVAALAERSIVEPVDRRNRRRAHIERSLLGTDDGAHDPAPGDPMDGAVESVDQALTVACVAISGDGAHDHAERTLSTVVRIARIFGFSAVASIEDHGRLVSVLDYPDHASRSYDAAITDLLSAANREVRSGTVGVALSRADEPLRCRYARAAVAQTLGSELCADDVFILWEQIASFAVDVPPEASAPGGERLTRFIGLLRAPEGYAFETTAALFHAHHGESAAAILRVHRTTILYRQRQIKQLTGIDLTHGPDRHLAFSAWLTELCRRRISEDLRGALRP</sequence>
<dbReference type="RefSeq" id="WP_208236653.1">
    <property type="nucleotide sequence ID" value="NZ_BAAAQU010000001.1"/>
</dbReference>
<organism evidence="2 3">
    <name type="scientific">Leucobacter tardus</name>
    <dbReference type="NCBI Taxonomy" id="501483"/>
    <lineage>
        <taxon>Bacteria</taxon>
        <taxon>Bacillati</taxon>
        <taxon>Actinomycetota</taxon>
        <taxon>Actinomycetes</taxon>
        <taxon>Micrococcales</taxon>
        <taxon>Microbacteriaceae</taxon>
        <taxon>Leucobacter</taxon>
    </lineage>
</organism>
<dbReference type="AlphaFoldDB" id="A0A939QDL5"/>
<dbReference type="InterPro" id="IPR025736">
    <property type="entry name" value="PucR_C-HTH_dom"/>
</dbReference>
<reference evidence="2" key="1">
    <citation type="submission" date="2021-03" db="EMBL/GenBank/DDBJ databases">
        <title>Leucobacter chromiisoli sp. nov., isolated from chromium-containing soil of chemical plant.</title>
        <authorList>
            <person name="Xu Z."/>
        </authorList>
    </citation>
    <scope>NUCLEOTIDE SEQUENCE</scope>
    <source>
        <strain evidence="2">K 70/01</strain>
    </source>
</reference>
<keyword evidence="3" id="KW-1185">Reference proteome</keyword>
<evidence type="ECO:0000259" key="1">
    <source>
        <dbReference type="Pfam" id="PF13556"/>
    </source>
</evidence>
<dbReference type="Gene3D" id="1.10.10.2840">
    <property type="entry name" value="PucR C-terminal helix-turn-helix domain"/>
    <property type="match status" value="1"/>
</dbReference>
<dbReference type="Proteomes" id="UP000668403">
    <property type="component" value="Unassembled WGS sequence"/>
</dbReference>
<proteinExistence type="predicted"/>
<dbReference type="InterPro" id="IPR042070">
    <property type="entry name" value="PucR_C-HTH_sf"/>
</dbReference>
<dbReference type="EMBL" id="JAGFBF010000001">
    <property type="protein sequence ID" value="MBO2988915.1"/>
    <property type="molecule type" value="Genomic_DNA"/>
</dbReference>
<comment type="caution">
    <text evidence="2">The sequence shown here is derived from an EMBL/GenBank/DDBJ whole genome shotgun (WGS) entry which is preliminary data.</text>
</comment>
<protein>
    <submittedName>
        <fullName evidence="2">Helix-turn-helix domain-containing protein</fullName>
    </submittedName>
</protein>
<dbReference type="Pfam" id="PF13556">
    <property type="entry name" value="HTH_30"/>
    <property type="match status" value="1"/>
</dbReference>
<accession>A0A939QDL5</accession>
<name>A0A939QDL5_9MICO</name>
<feature type="domain" description="PucR C-terminal helix-turn-helix" evidence="1">
    <location>
        <begin position="340"/>
        <end position="378"/>
    </location>
</feature>